<dbReference type="Pfam" id="PF04578">
    <property type="entry name" value="DUF594"/>
    <property type="match status" value="1"/>
</dbReference>
<dbReference type="InterPro" id="IPR007658">
    <property type="entry name" value="DUF594"/>
</dbReference>
<dbReference type="AlphaFoldDB" id="A0A6P5YKR2"/>
<feature type="transmembrane region" description="Helical" evidence="1">
    <location>
        <begin position="38"/>
        <end position="56"/>
    </location>
</feature>
<dbReference type="RefSeq" id="XP_022740874.1">
    <property type="nucleotide sequence ID" value="XM_022885139.1"/>
</dbReference>
<accession>A0A6P5YKR2</accession>
<dbReference type="PANTHER" id="PTHR31325">
    <property type="entry name" value="OS01G0798800 PROTEIN-RELATED"/>
    <property type="match status" value="1"/>
</dbReference>
<keyword evidence="3" id="KW-1185">Reference proteome</keyword>
<dbReference type="OrthoDB" id="984014at2759"/>
<evidence type="ECO:0000259" key="2">
    <source>
        <dbReference type="Pfam" id="PF13968"/>
    </source>
</evidence>
<feature type="transmembrane region" description="Helical" evidence="1">
    <location>
        <begin position="68"/>
        <end position="90"/>
    </location>
</feature>
<keyword evidence="1" id="KW-0472">Membrane</keyword>
<proteinExistence type="predicted"/>
<sequence>MLLTIATTLIFVELKEKVFKDMFKELAKRYWGEWELRLMIVVSSILQLFLLISGSIRRKYLGKKLPYVAISVWLVYLSADWMATLVLTTLLRGDARLKNELIVLWTSFLLWHLGSPHTITAYSLEDNELWLRHFFGLVFQVGEAIYIYARFRSKSNTALNAVAAPILLAGVIKYGERVWALRCASDKQLLNSFFSISDNKIIKGGKKIIRTGLSKTKINKLFESEGIVPEVEFLRQAYISYIVFKPLFIDLPFRLSREFHDNMVFMKSKSAEDAFKFVDVELSFVYDMFFTKNPIQYRHLKVSVCLRGFCFLSAICSLIAFTAVLDKNKHSPIDIAITYLLLVGAISLDFYSFLMHALSTWAMIKLPLPRTKVHKTYSRVVASRLQSIKVRSGIKSMAQHDLIKYCVKAKTSWFTGAIKLFDTGNLLQKYGHTKWKPVDPDLKNFIYTHLIKKREKFERNGFKLDELEKLLNEKGDRVFKGKYREMVGTDADLEEYKEEFSSIFPRMDSVYFIRSIFLWHIATELAYYDDHDNHRVDTAHSLSNISKSISDYMIYLTLVRPSMLCKGFSDVINGKIYKEAQIFLTEKMKTRFIGARKQFTKDLLHFVAFQQQSFYQPPHNRVGALLEGASFAVKLQRFPRELRWDHDEKWEMISEVWMEMMTHAASYCSWREHAQQLRHGGELLTHVALVMAHLGLSTKVGRDEEDDDPHAFPPFDA</sequence>
<evidence type="ECO:0000256" key="1">
    <source>
        <dbReference type="SAM" id="Phobius"/>
    </source>
</evidence>
<dbReference type="Proteomes" id="UP000515121">
    <property type="component" value="Unplaced"/>
</dbReference>
<protein>
    <submittedName>
        <fullName evidence="4 5">Uncharacterized protein LOC111292654</fullName>
    </submittedName>
</protein>
<feature type="transmembrane region" description="Helical" evidence="1">
    <location>
        <begin position="337"/>
        <end position="364"/>
    </location>
</feature>
<gene>
    <name evidence="4 5" type="primary">LOC111292654</name>
</gene>
<feature type="transmembrane region" description="Helical" evidence="1">
    <location>
        <begin position="102"/>
        <end position="122"/>
    </location>
</feature>
<evidence type="ECO:0000313" key="4">
    <source>
        <dbReference type="RefSeq" id="XP_022740874.1"/>
    </source>
</evidence>
<keyword evidence="1" id="KW-0812">Transmembrane</keyword>
<dbReference type="KEGG" id="dzi:111292654"/>
<name>A0A6P5YKR2_DURZI</name>
<feature type="transmembrane region" description="Helical" evidence="1">
    <location>
        <begin position="129"/>
        <end position="149"/>
    </location>
</feature>
<reference evidence="4 5" key="1">
    <citation type="submission" date="2025-04" db="UniProtKB">
        <authorList>
            <consortium name="RefSeq"/>
        </authorList>
    </citation>
    <scope>IDENTIFICATION</scope>
    <source>
        <tissue evidence="4 5">Fruit stalk</tissue>
    </source>
</reference>
<keyword evidence="1" id="KW-1133">Transmembrane helix</keyword>
<organism evidence="3 5">
    <name type="scientific">Durio zibethinus</name>
    <name type="common">Durian</name>
    <dbReference type="NCBI Taxonomy" id="66656"/>
    <lineage>
        <taxon>Eukaryota</taxon>
        <taxon>Viridiplantae</taxon>
        <taxon>Streptophyta</taxon>
        <taxon>Embryophyta</taxon>
        <taxon>Tracheophyta</taxon>
        <taxon>Spermatophyta</taxon>
        <taxon>Magnoliopsida</taxon>
        <taxon>eudicotyledons</taxon>
        <taxon>Gunneridae</taxon>
        <taxon>Pentapetalae</taxon>
        <taxon>rosids</taxon>
        <taxon>malvids</taxon>
        <taxon>Malvales</taxon>
        <taxon>Malvaceae</taxon>
        <taxon>Helicteroideae</taxon>
        <taxon>Durio</taxon>
    </lineage>
</organism>
<evidence type="ECO:0000313" key="3">
    <source>
        <dbReference type="Proteomes" id="UP000515121"/>
    </source>
</evidence>
<dbReference type="Pfam" id="PF13968">
    <property type="entry name" value="DUF4220"/>
    <property type="match status" value="1"/>
</dbReference>
<evidence type="ECO:0000313" key="5">
    <source>
        <dbReference type="RefSeq" id="XP_022740875.1"/>
    </source>
</evidence>
<dbReference type="GeneID" id="111292654"/>
<dbReference type="RefSeq" id="XP_022740875.1">
    <property type="nucleotide sequence ID" value="XM_022885140.1"/>
</dbReference>
<feature type="domain" description="DUF4220" evidence="2">
    <location>
        <begin position="73"/>
        <end position="405"/>
    </location>
</feature>
<dbReference type="InterPro" id="IPR025315">
    <property type="entry name" value="DUF4220"/>
</dbReference>
<feature type="transmembrane region" description="Helical" evidence="1">
    <location>
        <begin position="304"/>
        <end position="325"/>
    </location>
</feature>